<feature type="compositionally biased region" description="Basic residues" evidence="1">
    <location>
        <begin position="148"/>
        <end position="161"/>
    </location>
</feature>
<reference evidence="3 4" key="1">
    <citation type="journal article" date="2018" name="Mol. Biol. Evol.">
        <title>Broad Genomic Sampling Reveals a Smut Pathogenic Ancestry of the Fungal Clade Ustilaginomycotina.</title>
        <authorList>
            <person name="Kijpornyongpan T."/>
            <person name="Mondo S.J."/>
            <person name="Barry K."/>
            <person name="Sandor L."/>
            <person name="Lee J."/>
            <person name="Lipzen A."/>
            <person name="Pangilinan J."/>
            <person name="LaButti K."/>
            <person name="Hainaut M."/>
            <person name="Henrissat B."/>
            <person name="Grigoriev I.V."/>
            <person name="Spatafora J.W."/>
            <person name="Aime M.C."/>
        </authorList>
    </citation>
    <scope>NUCLEOTIDE SEQUENCE [LARGE SCALE GENOMIC DNA]</scope>
    <source>
        <strain evidence="3 4">MCA 4658</strain>
    </source>
</reference>
<feature type="region of interest" description="Disordered" evidence="1">
    <location>
        <begin position="225"/>
        <end position="260"/>
    </location>
</feature>
<proteinExistence type="predicted"/>
<keyword evidence="2" id="KW-1133">Transmembrane helix</keyword>
<keyword evidence="2" id="KW-0812">Transmembrane</keyword>
<name>A0A316VMV7_9BASI</name>
<protein>
    <submittedName>
        <fullName evidence="3">Uncharacterized protein</fullName>
    </submittedName>
</protein>
<dbReference type="InParanoid" id="A0A316VMV7"/>
<keyword evidence="4" id="KW-1185">Reference proteome</keyword>
<feature type="compositionally biased region" description="Basic and acidic residues" evidence="1">
    <location>
        <begin position="232"/>
        <end position="244"/>
    </location>
</feature>
<feature type="non-terminal residue" evidence="3">
    <location>
        <position position="330"/>
    </location>
</feature>
<evidence type="ECO:0000313" key="4">
    <source>
        <dbReference type="Proteomes" id="UP000245783"/>
    </source>
</evidence>
<feature type="compositionally biased region" description="Low complexity" evidence="1">
    <location>
        <begin position="132"/>
        <end position="145"/>
    </location>
</feature>
<feature type="transmembrane region" description="Helical" evidence="2">
    <location>
        <begin position="278"/>
        <end position="300"/>
    </location>
</feature>
<dbReference type="RefSeq" id="XP_025365794.1">
    <property type="nucleotide sequence ID" value="XM_025516677.1"/>
</dbReference>
<feature type="region of interest" description="Disordered" evidence="1">
    <location>
        <begin position="96"/>
        <end position="207"/>
    </location>
</feature>
<evidence type="ECO:0000313" key="3">
    <source>
        <dbReference type="EMBL" id="PWN38634.1"/>
    </source>
</evidence>
<sequence length="330" mass="36047">RRLSHQSAPAAATSRVLHPSCRSERSRSRSRVSLTLFARSTFHSSSIANLQDSKICRRIYSHASNMSSPSASMGRTEGYAAPTHEVMSLADACQRRSEEVRIESPLEQQQQQQRKEEYEADARNTRSEIVQASSEPAESASAPAPTKVCKRKQRHHQHQHGHGSSEASARHARHPRSHSNRPAALHQPLHDAPSRGPYSPLPTHDQSPYETAAASAYIASGHHLHKHSYAHARSESAGQEKHANEPSSSSSSKRPLSSGSSYGRIQRAAVKGQQVDRWLFVLLHALLILLFIVLLAVWGAGRDSAGFESRLNSAQVPSAQAGITLLGNCG</sequence>
<feature type="region of interest" description="Disordered" evidence="1">
    <location>
        <begin position="1"/>
        <end position="29"/>
    </location>
</feature>
<feature type="compositionally biased region" description="Low complexity" evidence="1">
    <location>
        <begin position="247"/>
        <end position="260"/>
    </location>
</feature>
<evidence type="ECO:0000256" key="2">
    <source>
        <dbReference type="SAM" id="Phobius"/>
    </source>
</evidence>
<feature type="compositionally biased region" description="Basic residues" evidence="1">
    <location>
        <begin position="170"/>
        <end position="179"/>
    </location>
</feature>
<dbReference type="AlphaFoldDB" id="A0A316VMV7"/>
<accession>A0A316VMV7</accession>
<evidence type="ECO:0000256" key="1">
    <source>
        <dbReference type="SAM" id="MobiDB-lite"/>
    </source>
</evidence>
<dbReference type="EMBL" id="KZ819592">
    <property type="protein sequence ID" value="PWN38634.1"/>
    <property type="molecule type" value="Genomic_DNA"/>
</dbReference>
<keyword evidence="2" id="KW-0472">Membrane</keyword>
<gene>
    <name evidence="3" type="ORF">IE81DRAFT_356126</name>
</gene>
<feature type="non-terminal residue" evidence="3">
    <location>
        <position position="1"/>
    </location>
</feature>
<organism evidence="3 4">
    <name type="scientific">Ceraceosorus guamensis</name>
    <dbReference type="NCBI Taxonomy" id="1522189"/>
    <lineage>
        <taxon>Eukaryota</taxon>
        <taxon>Fungi</taxon>
        <taxon>Dikarya</taxon>
        <taxon>Basidiomycota</taxon>
        <taxon>Ustilaginomycotina</taxon>
        <taxon>Exobasidiomycetes</taxon>
        <taxon>Ceraceosorales</taxon>
        <taxon>Ceraceosoraceae</taxon>
        <taxon>Ceraceosorus</taxon>
    </lineage>
</organism>
<dbReference type="GeneID" id="37038547"/>
<dbReference type="Proteomes" id="UP000245783">
    <property type="component" value="Unassembled WGS sequence"/>
</dbReference>
<feature type="compositionally biased region" description="Basic and acidic residues" evidence="1">
    <location>
        <begin position="113"/>
        <end position="126"/>
    </location>
</feature>